<protein>
    <submittedName>
        <fullName evidence="6">LysR substrate-binding domain-containing protein</fullName>
    </submittedName>
</protein>
<name>A0ABT4Q423_9BACL</name>
<dbReference type="InterPro" id="IPR036390">
    <property type="entry name" value="WH_DNA-bd_sf"/>
</dbReference>
<comment type="similarity">
    <text evidence="1">Belongs to the LysR transcriptional regulatory family.</text>
</comment>
<evidence type="ECO:0000256" key="4">
    <source>
        <dbReference type="ARBA" id="ARBA00023163"/>
    </source>
</evidence>
<dbReference type="Gene3D" id="1.10.10.10">
    <property type="entry name" value="Winged helix-like DNA-binding domain superfamily/Winged helix DNA-binding domain"/>
    <property type="match status" value="1"/>
</dbReference>
<reference evidence="6 7" key="1">
    <citation type="submission" date="2022-12" db="EMBL/GenBank/DDBJ databases">
        <title>Draft genome sequence of Paenibacillus sp. dW9.</title>
        <authorList>
            <person name="Choi E.-W."/>
            <person name="Kim D.-U."/>
        </authorList>
    </citation>
    <scope>NUCLEOTIDE SEQUENCE [LARGE SCALE GENOMIC DNA]</scope>
    <source>
        <strain evidence="7">dW9</strain>
    </source>
</reference>
<evidence type="ECO:0000313" key="6">
    <source>
        <dbReference type="EMBL" id="MCZ8511537.1"/>
    </source>
</evidence>
<evidence type="ECO:0000256" key="2">
    <source>
        <dbReference type="ARBA" id="ARBA00023015"/>
    </source>
</evidence>
<evidence type="ECO:0000256" key="1">
    <source>
        <dbReference type="ARBA" id="ARBA00009437"/>
    </source>
</evidence>
<dbReference type="InterPro" id="IPR036388">
    <property type="entry name" value="WH-like_DNA-bd_sf"/>
</dbReference>
<sequence>MFNLQQLKILVLLAEHKKLTVVAGLLNIKQPSVTFHMKKLEQAAGVPLFIQRHKLIFLTEEGKALHHFASRIVSWTEEAQQVLSDYAHFKKGKIIVGSSNTPATYFLPKLLGKMREVYPEVNIIVQVKNSPQIVDMVKKFEIDFGLVAENKIVDPDLVITPLVNDELGLVVYPGHRLADVEKIGPEHLQNEYWILRDQDSSSRRMMEVWAGQQLIESKGDIELGTTEAIKRAVICRLGISLLSRLAVEDEVRNGQLIYKSLDSGLLSRGIFFIYNKNRFMTPIVEEFIGFFESMRF</sequence>
<dbReference type="PANTHER" id="PTHR30126">
    <property type="entry name" value="HTH-TYPE TRANSCRIPTIONAL REGULATOR"/>
    <property type="match status" value="1"/>
</dbReference>
<dbReference type="SUPFAM" id="SSF53850">
    <property type="entry name" value="Periplasmic binding protein-like II"/>
    <property type="match status" value="1"/>
</dbReference>
<evidence type="ECO:0000256" key="3">
    <source>
        <dbReference type="ARBA" id="ARBA00023125"/>
    </source>
</evidence>
<dbReference type="InterPro" id="IPR005119">
    <property type="entry name" value="LysR_subst-bd"/>
</dbReference>
<dbReference type="SUPFAM" id="SSF46785">
    <property type="entry name" value="Winged helix' DNA-binding domain"/>
    <property type="match status" value="1"/>
</dbReference>
<proteinExistence type="inferred from homology"/>
<accession>A0ABT4Q423</accession>
<dbReference type="Pfam" id="PF03466">
    <property type="entry name" value="LysR_substrate"/>
    <property type="match status" value="1"/>
</dbReference>
<dbReference type="PANTHER" id="PTHR30126:SF39">
    <property type="entry name" value="HTH-TYPE TRANSCRIPTIONAL REGULATOR CYSL"/>
    <property type="match status" value="1"/>
</dbReference>
<dbReference type="RefSeq" id="WP_269879934.1">
    <property type="nucleotide sequence ID" value="NZ_JAQAGZ010000002.1"/>
</dbReference>
<evidence type="ECO:0000259" key="5">
    <source>
        <dbReference type="PROSITE" id="PS50931"/>
    </source>
</evidence>
<dbReference type="EMBL" id="JAQAGZ010000002">
    <property type="protein sequence ID" value="MCZ8511537.1"/>
    <property type="molecule type" value="Genomic_DNA"/>
</dbReference>
<keyword evidence="2" id="KW-0805">Transcription regulation</keyword>
<dbReference type="Proteomes" id="UP001527882">
    <property type="component" value="Unassembled WGS sequence"/>
</dbReference>
<dbReference type="PROSITE" id="PS50931">
    <property type="entry name" value="HTH_LYSR"/>
    <property type="match status" value="1"/>
</dbReference>
<dbReference type="Pfam" id="PF00126">
    <property type="entry name" value="HTH_1"/>
    <property type="match status" value="1"/>
</dbReference>
<dbReference type="InterPro" id="IPR000847">
    <property type="entry name" value="LysR_HTH_N"/>
</dbReference>
<dbReference type="Gene3D" id="3.40.190.290">
    <property type="match status" value="1"/>
</dbReference>
<comment type="caution">
    <text evidence="6">The sequence shown here is derived from an EMBL/GenBank/DDBJ whole genome shotgun (WGS) entry which is preliminary data.</text>
</comment>
<feature type="domain" description="HTH lysR-type" evidence="5">
    <location>
        <begin position="2"/>
        <end position="59"/>
    </location>
</feature>
<organism evidence="6 7">
    <name type="scientific">Paenibacillus gyeongsangnamensis</name>
    <dbReference type="NCBI Taxonomy" id="3388067"/>
    <lineage>
        <taxon>Bacteria</taxon>
        <taxon>Bacillati</taxon>
        <taxon>Bacillota</taxon>
        <taxon>Bacilli</taxon>
        <taxon>Bacillales</taxon>
        <taxon>Paenibacillaceae</taxon>
        <taxon>Paenibacillus</taxon>
    </lineage>
</organism>
<keyword evidence="3" id="KW-0238">DNA-binding</keyword>
<keyword evidence="7" id="KW-1185">Reference proteome</keyword>
<keyword evidence="4" id="KW-0804">Transcription</keyword>
<evidence type="ECO:0000313" key="7">
    <source>
        <dbReference type="Proteomes" id="UP001527882"/>
    </source>
</evidence>
<gene>
    <name evidence="6" type="ORF">O9H85_03620</name>
</gene>